<gene>
    <name evidence="1" type="ORF">AAU01_02070</name>
</gene>
<reference evidence="1 2" key="1">
    <citation type="submission" date="2019-06" db="EMBL/GenBank/DDBJ databases">
        <title>Whole genome shotgun sequence of Paenarthrobacter aurescens NBRC 12136.</title>
        <authorList>
            <person name="Hosoyama A."/>
            <person name="Uohara A."/>
            <person name="Ohji S."/>
            <person name="Ichikawa N."/>
        </authorList>
    </citation>
    <scope>NUCLEOTIDE SEQUENCE [LARGE SCALE GENOMIC DNA]</scope>
    <source>
        <strain evidence="1 2">NBRC 12136</strain>
    </source>
</reference>
<comment type="caution">
    <text evidence="1">The sequence shown here is derived from an EMBL/GenBank/DDBJ whole genome shotgun (WGS) entry which is preliminary data.</text>
</comment>
<evidence type="ECO:0000313" key="1">
    <source>
        <dbReference type="EMBL" id="GEB17452.1"/>
    </source>
</evidence>
<accession>A0A4Y3N7D2</accession>
<sequence>MDEFAAHRLGPGVELVRAVEGDDGGGAGLFEEDVLGHWGVSFGSLGLLDSHLTISECDPSNINIYSA</sequence>
<dbReference type="EMBL" id="BJMD01000001">
    <property type="protein sequence ID" value="GEB17452.1"/>
    <property type="molecule type" value="Genomic_DNA"/>
</dbReference>
<evidence type="ECO:0000313" key="2">
    <source>
        <dbReference type="Proteomes" id="UP000317715"/>
    </source>
</evidence>
<organism evidence="1 2">
    <name type="scientific">Paenarthrobacter aurescens</name>
    <name type="common">Arthrobacter aurescens</name>
    <dbReference type="NCBI Taxonomy" id="43663"/>
    <lineage>
        <taxon>Bacteria</taxon>
        <taxon>Bacillati</taxon>
        <taxon>Actinomycetota</taxon>
        <taxon>Actinomycetes</taxon>
        <taxon>Micrococcales</taxon>
        <taxon>Micrococcaceae</taxon>
        <taxon>Paenarthrobacter</taxon>
    </lineage>
</organism>
<proteinExistence type="predicted"/>
<name>A0A4Y3N7D2_PAEAU</name>
<keyword evidence="2" id="KW-1185">Reference proteome</keyword>
<dbReference type="AlphaFoldDB" id="A0A4Y3N7D2"/>
<dbReference type="Proteomes" id="UP000317715">
    <property type="component" value="Unassembled WGS sequence"/>
</dbReference>
<protein>
    <submittedName>
        <fullName evidence="1">Uncharacterized protein</fullName>
    </submittedName>
</protein>